<dbReference type="EMBL" id="JAOAOG010000336">
    <property type="protein sequence ID" value="KAJ6227390.1"/>
    <property type="molecule type" value="Genomic_DNA"/>
</dbReference>
<evidence type="ECO:0000313" key="4">
    <source>
        <dbReference type="Proteomes" id="UP001146793"/>
    </source>
</evidence>
<sequence length="131" mass="15583">MLNFVENMKIILKEEKKMIDQQKELLQQNEKLYTKKKKFLEQMESNYSNLSHFVPIPLEAPYSNNLFQTISAMPQYESLSAEEIRLSDYRIMGKCKQDPKSLKKEQDKEEIKRITKEVVVFPTTTEDLKLF</sequence>
<comment type="caution">
    <text evidence="2">The sequence shown here is derived from an EMBL/GenBank/DDBJ whole genome shotgun (WGS) entry which is preliminary data.</text>
</comment>
<proteinExistence type="predicted"/>
<protein>
    <submittedName>
        <fullName evidence="2">Nuclear pore complex protein nup98-nup96</fullName>
    </submittedName>
</protein>
<dbReference type="Gene3D" id="1.10.10.2360">
    <property type="match status" value="1"/>
</dbReference>
<dbReference type="EMBL" id="JANTQA010000047">
    <property type="protein sequence ID" value="KAJ3433472.1"/>
    <property type="molecule type" value="Genomic_DNA"/>
</dbReference>
<evidence type="ECO:0000313" key="3">
    <source>
        <dbReference type="EMBL" id="KAJ6227390.1"/>
    </source>
</evidence>
<gene>
    <name evidence="2" type="ORF">M0812_22431</name>
    <name evidence="3" type="ORF">M0813_09972</name>
</gene>
<dbReference type="Proteomes" id="UP001150062">
    <property type="component" value="Unassembled WGS sequence"/>
</dbReference>
<organism evidence="2 4">
    <name type="scientific">Anaeramoeba flamelloides</name>
    <dbReference type="NCBI Taxonomy" id="1746091"/>
    <lineage>
        <taxon>Eukaryota</taxon>
        <taxon>Metamonada</taxon>
        <taxon>Anaeramoebidae</taxon>
        <taxon>Anaeramoeba</taxon>
    </lineage>
</organism>
<evidence type="ECO:0000313" key="5">
    <source>
        <dbReference type="Proteomes" id="UP001150062"/>
    </source>
</evidence>
<name>A0AAV7YZW3_9EUKA</name>
<dbReference type="Proteomes" id="UP001146793">
    <property type="component" value="Unassembled WGS sequence"/>
</dbReference>
<keyword evidence="1" id="KW-0175">Coiled coil</keyword>
<keyword evidence="5" id="KW-1185">Reference proteome</keyword>
<evidence type="ECO:0000313" key="2">
    <source>
        <dbReference type="EMBL" id="KAJ3433472.1"/>
    </source>
</evidence>
<reference evidence="3" key="1">
    <citation type="submission" date="2022-08" db="EMBL/GenBank/DDBJ databases">
        <title>Novel sulfate-reducing endosymbionts in the free-living metamonad Anaeramoeba.</title>
        <authorList>
            <person name="Jerlstrom-Hultqvist J."/>
            <person name="Cepicka I."/>
            <person name="Gallot-Lavallee L."/>
            <person name="Salas-Leiva D."/>
            <person name="Curtis B.A."/>
            <person name="Zahonova K."/>
            <person name="Pipaliya S."/>
            <person name="Dacks J."/>
            <person name="Roger A.J."/>
        </authorList>
    </citation>
    <scope>NUCLEOTIDE SEQUENCE</scope>
    <source>
        <strain evidence="3">Schooner1</strain>
    </source>
</reference>
<evidence type="ECO:0000256" key="1">
    <source>
        <dbReference type="SAM" id="Coils"/>
    </source>
</evidence>
<feature type="coiled-coil region" evidence="1">
    <location>
        <begin position="5"/>
        <end position="32"/>
    </location>
</feature>
<reference evidence="2" key="2">
    <citation type="submission" date="2022-08" db="EMBL/GenBank/DDBJ databases">
        <title>Novel sulphate-reducing endosymbionts in the free-living metamonad Anaeramoeba.</title>
        <authorList>
            <person name="Jerlstrom-Hultqvist J."/>
            <person name="Cepicka I."/>
            <person name="Gallot-Lavallee L."/>
            <person name="Salas-Leiva D."/>
            <person name="Curtis B.A."/>
            <person name="Zahonova K."/>
            <person name="Pipaliya S."/>
            <person name="Dacks J."/>
            <person name="Roger A.J."/>
        </authorList>
    </citation>
    <scope>NUCLEOTIDE SEQUENCE</scope>
    <source>
        <strain evidence="2">Busselton2</strain>
    </source>
</reference>
<dbReference type="AlphaFoldDB" id="A0AAV7YZW3"/>
<accession>A0AAV7YZW3</accession>